<sequence length="59" mass="6488">MGKTAFGTLRVFEPNQALQQTFNDDGTVTLNWHLASDGDHQVGEGSLVPLEELEEEAPF</sequence>
<proteinExistence type="predicted"/>
<dbReference type="OrthoDB" id="7030629at2"/>
<dbReference type="EMBL" id="QYUR01000002">
    <property type="protein sequence ID" value="RJG13540.1"/>
    <property type="molecule type" value="Genomic_DNA"/>
</dbReference>
<name>A0A418XM42_9PSED</name>
<gene>
    <name evidence="1" type="ORF">D3879_09955</name>
</gene>
<protein>
    <submittedName>
        <fullName evidence="1">Uncharacterized protein</fullName>
    </submittedName>
</protein>
<evidence type="ECO:0000313" key="1">
    <source>
        <dbReference type="EMBL" id="RJG13540.1"/>
    </source>
</evidence>
<dbReference type="RefSeq" id="WP_119954093.1">
    <property type="nucleotide sequence ID" value="NZ_QYUR01000002.1"/>
</dbReference>
<evidence type="ECO:0000313" key="2">
    <source>
        <dbReference type="Proteomes" id="UP000284021"/>
    </source>
</evidence>
<keyword evidence="2" id="KW-1185">Reference proteome</keyword>
<reference evidence="1 2" key="1">
    <citation type="submission" date="2018-09" db="EMBL/GenBank/DDBJ databases">
        <authorList>
            <person name="Zhu H."/>
        </authorList>
    </citation>
    <scope>NUCLEOTIDE SEQUENCE [LARGE SCALE GENOMIC DNA]</scope>
    <source>
        <strain evidence="1 2">K1S02-6</strain>
    </source>
</reference>
<accession>A0A418XM42</accession>
<dbReference type="AlphaFoldDB" id="A0A418XM42"/>
<comment type="caution">
    <text evidence="1">The sequence shown here is derived from an EMBL/GenBank/DDBJ whole genome shotgun (WGS) entry which is preliminary data.</text>
</comment>
<dbReference type="Proteomes" id="UP000284021">
    <property type="component" value="Unassembled WGS sequence"/>
</dbReference>
<organism evidence="1 2">
    <name type="scientific">Pseudomonas cavernicola</name>
    <dbReference type="NCBI Taxonomy" id="2320866"/>
    <lineage>
        <taxon>Bacteria</taxon>
        <taxon>Pseudomonadati</taxon>
        <taxon>Pseudomonadota</taxon>
        <taxon>Gammaproteobacteria</taxon>
        <taxon>Pseudomonadales</taxon>
        <taxon>Pseudomonadaceae</taxon>
        <taxon>Pseudomonas</taxon>
    </lineage>
</organism>